<dbReference type="AlphaFoldDB" id="A0A1I8A118"/>
<feature type="compositionally biased region" description="Basic residues" evidence="8">
    <location>
        <begin position="1012"/>
        <end position="1023"/>
    </location>
</feature>
<feature type="binding site" evidence="7">
    <location>
        <position position="79"/>
    </location>
    <ligand>
        <name>ATP</name>
        <dbReference type="ChEBI" id="CHEBI:30616"/>
    </ligand>
</feature>
<sequence>MVISNDMDAAEQSGIIHVDEADHFSESWIPPFEHRDEVKVRKSEKFSDFYDLYECIGEGKFGQVYRCVEKATQLTLAAKTIRIKRDADRAQIENEVAIMTQMKHKCIAQIYDAFQTATNDVILIMEIVEGGELFDRVADDGFILTELAVAMILHQLCEAIAYIHSQNIIHLDLKPENIMCVSLESNEIKLIDFGLAQHYDGQSDLLFMAGTPEFAAPEVIKFEPLDFHTDMWSVGVITYILLSGQSPFLGSNVALTYNNVERGEWSFCEEFGENGISEAARDFISKLLIVDKSKRMLPCECLKHPWIVECRKRAARNSEEKRLDTGKLRSYVRNKHFRRLVFGVLFINTVLRMINTMQEKKSANGIAYEKKSANGIAYVKTMYNLAGKKKRGEAEPESSHSQPIASTSTDVSLQTEHRNSSTSVSIANDGTPKVLESIRMEKRKVSKTKKESGNRPEPETAKIKKKPVVGAVPSLPSISTAVKSTKSAPKSAPEVFEKETKPEKTVAKRKQGSVAKFVEEIVSSAVDAAKPLQAPTVPTLNGTTVAAKQEQTKTVKPKSAVQLIQEKLLNEAVPPKTEKKASVTPKTTTEKQASTCEDSSTPSLPSKRPASKPKEANILKSVSKVDPQPVYVHAAAKPPPISPKKVAKVPAPKSAPETATVQKPAIAKISKKCGGSVESVVASLVEKLSDSNSMKSVSPLAGLKPKTAVADKPPISRRAHDSPKTESRTTSSTRSKELKSVEAIDVEVGEKVSQKSNALSALSKCKSQKEDIPLKCSSNPEMAPEVPMEPLHKQKKSAAMNDREDPRTPRTPGVPNALTPDDQLLHQQRSQKNVIPITSQKKTITESKTKVTNKTVKRQTSIKTPDVEEKQSSEETSCKIKHTTKQKTQEADVSSTVIGSGQIEMSKKNLQKATIETSTGRVKSVSGQQELRHKNAVAVLRVKEEKDGKQEIAGMSVHVNKTAKMQISSDVDKVEVCNVQASIDVKDEVLVTKIKNDDVEVTQMMAHQRKELAKKKPPVPRKIKKEDSGFKSDGESGEFNPRRNKVHKSSDNLLDSDCPPKPLAKKNVTFSRDLLDSEEKRPKQNVNPAGGFALMKTKSESTLHKKRFSVDVAKSTDDICSSASGLPRVSLPATDDDAYSFANLRKQLENRIEQQKSGHMWKSSTELRFTSTNSSNAKRAMNKWLSMEKNLTNQL</sequence>
<dbReference type="WBParaSite" id="L893_g31795.t1">
    <property type="protein sequence ID" value="L893_g31795.t1"/>
    <property type="gene ID" value="L893_g31795"/>
</dbReference>
<feature type="compositionally biased region" description="Basic and acidic residues" evidence="8">
    <location>
        <begin position="495"/>
        <end position="506"/>
    </location>
</feature>
<dbReference type="PROSITE" id="PS00107">
    <property type="entry name" value="PROTEIN_KINASE_ATP"/>
    <property type="match status" value="1"/>
</dbReference>
<dbReference type="PROSITE" id="PS50011">
    <property type="entry name" value="PROTEIN_KINASE_DOM"/>
    <property type="match status" value="1"/>
</dbReference>
<dbReference type="PROSITE" id="PS00108">
    <property type="entry name" value="PROTEIN_KINASE_ST"/>
    <property type="match status" value="1"/>
</dbReference>
<dbReference type="SUPFAM" id="SSF56112">
    <property type="entry name" value="Protein kinase-like (PK-like)"/>
    <property type="match status" value="1"/>
</dbReference>
<feature type="compositionally biased region" description="Basic and acidic residues" evidence="8">
    <location>
        <begin position="865"/>
        <end position="878"/>
    </location>
</feature>
<feature type="region of interest" description="Disordered" evidence="8">
    <location>
        <begin position="689"/>
        <end position="895"/>
    </location>
</feature>
<accession>A0A1I8A118</accession>
<evidence type="ECO:0000256" key="3">
    <source>
        <dbReference type="ARBA" id="ARBA00022679"/>
    </source>
</evidence>
<feature type="compositionally biased region" description="Basic and acidic residues" evidence="8">
    <location>
        <begin position="734"/>
        <end position="753"/>
    </location>
</feature>
<keyword evidence="5" id="KW-0418">Kinase</keyword>
<keyword evidence="10" id="KW-1185">Reference proteome</keyword>
<keyword evidence="6 7" id="KW-0067">ATP-binding</keyword>
<dbReference type="GO" id="GO:0005524">
    <property type="term" value="F:ATP binding"/>
    <property type="evidence" value="ECO:0007669"/>
    <property type="project" value="UniProtKB-UniRule"/>
</dbReference>
<feature type="compositionally biased region" description="Polar residues" evidence="8">
    <location>
        <begin position="825"/>
        <end position="842"/>
    </location>
</feature>
<dbReference type="SMART" id="SM00220">
    <property type="entry name" value="S_TKc"/>
    <property type="match status" value="1"/>
</dbReference>
<organism evidence="10 11">
    <name type="scientific">Steinernema glaseri</name>
    <dbReference type="NCBI Taxonomy" id="37863"/>
    <lineage>
        <taxon>Eukaryota</taxon>
        <taxon>Metazoa</taxon>
        <taxon>Ecdysozoa</taxon>
        <taxon>Nematoda</taxon>
        <taxon>Chromadorea</taxon>
        <taxon>Rhabditida</taxon>
        <taxon>Tylenchina</taxon>
        <taxon>Panagrolaimomorpha</taxon>
        <taxon>Strongyloidoidea</taxon>
        <taxon>Steinernematidae</taxon>
        <taxon>Steinernema</taxon>
    </lineage>
</organism>
<dbReference type="InterPro" id="IPR008271">
    <property type="entry name" value="Ser/Thr_kinase_AS"/>
</dbReference>
<feature type="region of interest" description="Disordered" evidence="8">
    <location>
        <begin position="1153"/>
        <end position="1175"/>
    </location>
</feature>
<dbReference type="Gene3D" id="1.10.510.10">
    <property type="entry name" value="Transferase(Phosphotransferase) domain 1"/>
    <property type="match status" value="1"/>
</dbReference>
<evidence type="ECO:0000256" key="1">
    <source>
        <dbReference type="ARBA" id="ARBA00001946"/>
    </source>
</evidence>
<reference evidence="11" key="1">
    <citation type="submission" date="2016-11" db="UniProtKB">
        <authorList>
            <consortium name="WormBaseParasite"/>
        </authorList>
    </citation>
    <scope>IDENTIFICATION</scope>
</reference>
<dbReference type="Gene3D" id="3.30.200.20">
    <property type="entry name" value="Phosphorylase Kinase, domain 1"/>
    <property type="match status" value="1"/>
</dbReference>
<keyword evidence="4 7" id="KW-0547">Nucleotide-binding</keyword>
<evidence type="ECO:0000256" key="8">
    <source>
        <dbReference type="SAM" id="MobiDB-lite"/>
    </source>
</evidence>
<dbReference type="GO" id="GO:0043065">
    <property type="term" value="P:positive regulation of apoptotic process"/>
    <property type="evidence" value="ECO:0007669"/>
    <property type="project" value="TreeGrafter"/>
</dbReference>
<evidence type="ECO:0000256" key="5">
    <source>
        <dbReference type="ARBA" id="ARBA00022777"/>
    </source>
</evidence>
<feature type="compositionally biased region" description="Polar residues" evidence="8">
    <location>
        <begin position="1162"/>
        <end position="1175"/>
    </location>
</feature>
<dbReference type="InterPro" id="IPR011009">
    <property type="entry name" value="Kinase-like_dom_sf"/>
</dbReference>
<feature type="compositionally biased region" description="Polar residues" evidence="8">
    <location>
        <begin position="399"/>
        <end position="428"/>
    </location>
</feature>
<dbReference type="Proteomes" id="UP000095287">
    <property type="component" value="Unplaced"/>
</dbReference>
<evidence type="ECO:0000256" key="7">
    <source>
        <dbReference type="PROSITE-ProRule" id="PRU10141"/>
    </source>
</evidence>
<dbReference type="GO" id="GO:0005634">
    <property type="term" value="C:nucleus"/>
    <property type="evidence" value="ECO:0007669"/>
    <property type="project" value="TreeGrafter"/>
</dbReference>
<feature type="compositionally biased region" description="Basic and acidic residues" evidence="8">
    <location>
        <begin position="448"/>
        <end position="462"/>
    </location>
</feature>
<dbReference type="PANTHER" id="PTHR24342">
    <property type="entry name" value="SERINE/THREONINE-PROTEIN KINASE 17"/>
    <property type="match status" value="1"/>
</dbReference>
<evidence type="ECO:0000313" key="10">
    <source>
        <dbReference type="Proteomes" id="UP000095287"/>
    </source>
</evidence>
<name>A0A1I8A118_9BILA</name>
<evidence type="ECO:0000256" key="6">
    <source>
        <dbReference type="ARBA" id="ARBA00022840"/>
    </source>
</evidence>
<dbReference type="InterPro" id="IPR000719">
    <property type="entry name" value="Prot_kinase_dom"/>
</dbReference>
<feature type="compositionally biased region" description="Basic and acidic residues" evidence="8">
    <location>
        <begin position="718"/>
        <end position="727"/>
    </location>
</feature>
<feature type="region of interest" description="Disordered" evidence="8">
    <location>
        <begin position="389"/>
        <end position="468"/>
    </location>
</feature>
<feature type="region of interest" description="Disordered" evidence="8">
    <location>
        <begin position="567"/>
        <end position="661"/>
    </location>
</feature>
<dbReference type="FunFam" id="1.10.510.10:FF:000571">
    <property type="entry name" value="Maternal embryonic leucine zipper kinase"/>
    <property type="match status" value="1"/>
</dbReference>
<protein>
    <submittedName>
        <fullName evidence="11">Protein kinase domain-containing protein</fullName>
    </submittedName>
</protein>
<feature type="domain" description="Protein kinase" evidence="9">
    <location>
        <begin position="50"/>
        <end position="307"/>
    </location>
</feature>
<evidence type="ECO:0000256" key="4">
    <source>
        <dbReference type="ARBA" id="ARBA00022741"/>
    </source>
</evidence>
<dbReference type="GO" id="GO:0035556">
    <property type="term" value="P:intracellular signal transduction"/>
    <property type="evidence" value="ECO:0007669"/>
    <property type="project" value="TreeGrafter"/>
</dbReference>
<feature type="region of interest" description="Disordered" evidence="8">
    <location>
        <begin position="480"/>
        <end position="512"/>
    </location>
</feature>
<evidence type="ECO:0000256" key="2">
    <source>
        <dbReference type="ARBA" id="ARBA00022527"/>
    </source>
</evidence>
<keyword evidence="3" id="KW-0808">Transferase</keyword>
<keyword evidence="2" id="KW-0723">Serine/threonine-protein kinase</keyword>
<dbReference type="Pfam" id="PF00069">
    <property type="entry name" value="Pkinase"/>
    <property type="match status" value="1"/>
</dbReference>
<feature type="region of interest" description="Disordered" evidence="8">
    <location>
        <begin position="1009"/>
        <end position="1091"/>
    </location>
</feature>
<evidence type="ECO:0000259" key="9">
    <source>
        <dbReference type="PROSITE" id="PS50011"/>
    </source>
</evidence>
<feature type="compositionally biased region" description="Polar residues" evidence="8">
    <location>
        <begin position="850"/>
        <end position="863"/>
    </location>
</feature>
<dbReference type="PANTHER" id="PTHR24342:SF20">
    <property type="entry name" value="MYOSIN LIGHT CHAIN KINASE, SMOOTH MUSCLE"/>
    <property type="match status" value="1"/>
</dbReference>
<proteinExistence type="predicted"/>
<comment type="cofactor">
    <cofactor evidence="1">
        <name>Mg(2+)</name>
        <dbReference type="ChEBI" id="CHEBI:18420"/>
    </cofactor>
</comment>
<feature type="compositionally biased region" description="Polar residues" evidence="8">
    <location>
        <begin position="584"/>
        <end position="604"/>
    </location>
</feature>
<dbReference type="InterPro" id="IPR017441">
    <property type="entry name" value="Protein_kinase_ATP_BS"/>
</dbReference>
<feature type="compositionally biased region" description="Basic and acidic residues" evidence="8">
    <location>
        <begin position="1024"/>
        <end position="1034"/>
    </location>
</feature>
<evidence type="ECO:0000313" key="11">
    <source>
        <dbReference type="WBParaSite" id="L893_g31795.t1"/>
    </source>
</evidence>
<dbReference type="GO" id="GO:0004674">
    <property type="term" value="F:protein serine/threonine kinase activity"/>
    <property type="evidence" value="ECO:0007669"/>
    <property type="project" value="UniProtKB-KW"/>
</dbReference>
<feature type="compositionally biased region" description="Basic and acidic residues" evidence="8">
    <location>
        <begin position="1073"/>
        <end position="1082"/>
    </location>
</feature>